<evidence type="ECO:0000313" key="2">
    <source>
        <dbReference type="EMBL" id="MBO2007123.1"/>
    </source>
</evidence>
<name>A0A939SVE6_SERMA</name>
<evidence type="ECO:0000256" key="1">
    <source>
        <dbReference type="SAM" id="MobiDB-lite"/>
    </source>
</evidence>
<organism evidence="2">
    <name type="scientific">Serratia marcescens</name>
    <dbReference type="NCBI Taxonomy" id="615"/>
    <lineage>
        <taxon>Bacteria</taxon>
        <taxon>Pseudomonadati</taxon>
        <taxon>Pseudomonadota</taxon>
        <taxon>Gammaproteobacteria</taxon>
        <taxon>Enterobacterales</taxon>
        <taxon>Yersiniaceae</taxon>
        <taxon>Serratia</taxon>
    </lineage>
</organism>
<feature type="region of interest" description="Disordered" evidence="1">
    <location>
        <begin position="1"/>
        <end position="26"/>
    </location>
</feature>
<accession>A0A939SVE6</accession>
<reference evidence="2" key="1">
    <citation type="submission" date="2021-03" db="EMBL/GenBank/DDBJ databases">
        <title>Molecular epidemiology and mechanisms of colistin and carbapenem resistance in Enterobacteriaceae from clinical isolates, the environment and porcine samples in Pretoria, South Africa.</title>
        <authorList>
            <person name="Bogoshi D."/>
            <person name="Mbelle N.M."/>
            <person name="Naidoo V."/>
            <person name="Osei Sekyere J."/>
        </authorList>
    </citation>
    <scope>NUCLEOTIDE SEQUENCE</scope>
    <source>
        <strain evidence="2">C080</strain>
    </source>
</reference>
<protein>
    <submittedName>
        <fullName evidence="2">Uncharacterized protein</fullName>
    </submittedName>
</protein>
<proteinExistence type="predicted"/>
<comment type="caution">
    <text evidence="2">The sequence shown here is derived from an EMBL/GenBank/DDBJ whole genome shotgun (WGS) entry which is preliminary data.</text>
</comment>
<sequence>MNARTARIGNLTSRRKRWRTKRPSGEASRCVGACETRGAVCRRGAAACVGDRPSIPPPSMRQPG</sequence>
<dbReference type="AlphaFoldDB" id="A0A939SVE6"/>
<dbReference type="EMBL" id="JAGETR010000110">
    <property type="protein sequence ID" value="MBO2007123.1"/>
    <property type="molecule type" value="Genomic_DNA"/>
</dbReference>
<feature type="compositionally biased region" description="Basic residues" evidence="1">
    <location>
        <begin position="13"/>
        <end position="22"/>
    </location>
</feature>
<gene>
    <name evidence="2" type="ORF">J4732_16315</name>
</gene>